<protein>
    <submittedName>
        <fullName evidence="1">Uncharacterized protein</fullName>
    </submittedName>
</protein>
<dbReference type="EMBL" id="JABEVX010000007">
    <property type="protein sequence ID" value="NNT72742.1"/>
    <property type="molecule type" value="Genomic_DNA"/>
</dbReference>
<proteinExistence type="predicted"/>
<name>A0A7Y3RB87_9FLAO</name>
<evidence type="ECO:0000313" key="1">
    <source>
        <dbReference type="EMBL" id="NNT72742.1"/>
    </source>
</evidence>
<reference evidence="1 2" key="1">
    <citation type="submission" date="2020-05" db="EMBL/GenBank/DDBJ databases">
        <title>Draft genome of Flavobacterium sp. IMCC34852.</title>
        <authorList>
            <person name="Song J."/>
            <person name="Cho J.-C."/>
        </authorList>
    </citation>
    <scope>NUCLEOTIDE SEQUENCE [LARGE SCALE GENOMIC DNA]</scope>
    <source>
        <strain evidence="1 2">IMCC34852</strain>
    </source>
</reference>
<keyword evidence="2" id="KW-1185">Reference proteome</keyword>
<dbReference type="AlphaFoldDB" id="A0A7Y3RB87"/>
<dbReference type="RefSeq" id="WP_171222905.1">
    <property type="nucleotide sequence ID" value="NZ_CP121446.1"/>
</dbReference>
<accession>A0A7Y3RB87</accession>
<evidence type="ECO:0000313" key="2">
    <source>
        <dbReference type="Proteomes" id="UP000536509"/>
    </source>
</evidence>
<dbReference type="Proteomes" id="UP000536509">
    <property type="component" value="Unassembled WGS sequence"/>
</dbReference>
<gene>
    <name evidence="1" type="ORF">HKT18_10995</name>
</gene>
<comment type="caution">
    <text evidence="1">The sequence shown here is derived from an EMBL/GenBank/DDBJ whole genome shotgun (WGS) entry which is preliminary data.</text>
</comment>
<sequence length="75" mass="8971">MCWTNVESQCKMVYDKPFINVEKPLDRKFIIQIIAEEFPDFPRIRIAATVDRCLKIFPAPVERQKLLHFVQMSMR</sequence>
<organism evidence="1 2">
    <name type="scientific">Flavobacterium rivulicola</name>
    <dbReference type="NCBI Taxonomy" id="2732161"/>
    <lineage>
        <taxon>Bacteria</taxon>
        <taxon>Pseudomonadati</taxon>
        <taxon>Bacteroidota</taxon>
        <taxon>Flavobacteriia</taxon>
        <taxon>Flavobacteriales</taxon>
        <taxon>Flavobacteriaceae</taxon>
        <taxon>Flavobacterium</taxon>
    </lineage>
</organism>